<protein>
    <submittedName>
        <fullName evidence="1">Uncharacterized protein</fullName>
    </submittedName>
</protein>
<evidence type="ECO:0000313" key="2">
    <source>
        <dbReference type="Proteomes" id="UP000028990"/>
    </source>
</evidence>
<gene>
    <name evidence="1" type="ORF">H920_14158</name>
</gene>
<accession>A0A091D0D9</accession>
<dbReference type="Proteomes" id="UP000028990">
    <property type="component" value="Unassembled WGS sequence"/>
</dbReference>
<reference evidence="1 2" key="1">
    <citation type="submission" date="2013-11" db="EMBL/GenBank/DDBJ databases">
        <title>The Damaraland mole rat (Fukomys damarensis) genome and evolution of African mole rats.</title>
        <authorList>
            <person name="Gladyshev V.N."/>
            <person name="Fang X."/>
        </authorList>
    </citation>
    <scope>NUCLEOTIDE SEQUENCE [LARGE SCALE GENOMIC DNA]</scope>
    <source>
        <tissue evidence="1">Liver</tissue>
    </source>
</reference>
<sequence>MSSRDPAAVWGLSEFCILNLFTLSGHPNKRSRVCPTRQRLDTRSRAGNPASIRCGRAATLFEHCEEENELYLVIKSCFWQQAGEARKSVRNNNEPLKIAYLIVSDKF</sequence>
<proteinExistence type="predicted"/>
<name>A0A091D0D9_FUKDA</name>
<keyword evidence="2" id="KW-1185">Reference proteome</keyword>
<dbReference type="EMBL" id="KN123563">
    <property type="protein sequence ID" value="KFO24452.1"/>
    <property type="molecule type" value="Genomic_DNA"/>
</dbReference>
<dbReference type="AlphaFoldDB" id="A0A091D0D9"/>
<evidence type="ECO:0000313" key="1">
    <source>
        <dbReference type="EMBL" id="KFO24452.1"/>
    </source>
</evidence>
<organism evidence="1 2">
    <name type="scientific">Fukomys damarensis</name>
    <name type="common">Damaraland mole rat</name>
    <name type="synonym">Cryptomys damarensis</name>
    <dbReference type="NCBI Taxonomy" id="885580"/>
    <lineage>
        <taxon>Eukaryota</taxon>
        <taxon>Metazoa</taxon>
        <taxon>Chordata</taxon>
        <taxon>Craniata</taxon>
        <taxon>Vertebrata</taxon>
        <taxon>Euteleostomi</taxon>
        <taxon>Mammalia</taxon>
        <taxon>Eutheria</taxon>
        <taxon>Euarchontoglires</taxon>
        <taxon>Glires</taxon>
        <taxon>Rodentia</taxon>
        <taxon>Hystricomorpha</taxon>
        <taxon>Bathyergidae</taxon>
        <taxon>Fukomys</taxon>
    </lineage>
</organism>